<evidence type="ECO:0000259" key="14">
    <source>
        <dbReference type="Pfam" id="PF00593"/>
    </source>
</evidence>
<dbReference type="CDD" id="cd01347">
    <property type="entry name" value="ligand_gated_channel"/>
    <property type="match status" value="1"/>
</dbReference>
<feature type="domain" description="TonB-dependent receptor plug" evidence="15">
    <location>
        <begin position="126"/>
        <end position="230"/>
    </location>
</feature>
<dbReference type="RefSeq" id="WP_150938331.1">
    <property type="nucleotide sequence ID" value="NZ_WAAT01000039.1"/>
</dbReference>
<evidence type="ECO:0000256" key="2">
    <source>
        <dbReference type="ARBA" id="ARBA00022448"/>
    </source>
</evidence>
<dbReference type="InterPro" id="IPR037066">
    <property type="entry name" value="Plug_dom_sf"/>
</dbReference>
<dbReference type="EMBL" id="WAAT01000039">
    <property type="protein sequence ID" value="KAB1068206.1"/>
    <property type="molecule type" value="Genomic_DNA"/>
</dbReference>
<evidence type="ECO:0000256" key="3">
    <source>
        <dbReference type="ARBA" id="ARBA00022452"/>
    </source>
</evidence>
<keyword evidence="11 12" id="KW-0998">Cell outer membrane</keyword>
<dbReference type="GO" id="GO:0015344">
    <property type="term" value="F:siderophore uptake transmembrane transporter activity"/>
    <property type="evidence" value="ECO:0007669"/>
    <property type="project" value="TreeGrafter"/>
</dbReference>
<keyword evidence="5 12" id="KW-0812">Transmembrane</keyword>
<evidence type="ECO:0000256" key="5">
    <source>
        <dbReference type="ARBA" id="ARBA00022692"/>
    </source>
</evidence>
<gene>
    <name evidence="16" type="ORF">F6U93_07275</name>
</gene>
<dbReference type="InterPro" id="IPR039426">
    <property type="entry name" value="TonB-dep_rcpt-like"/>
</dbReference>
<evidence type="ECO:0000256" key="7">
    <source>
        <dbReference type="ARBA" id="ARBA00023004"/>
    </source>
</evidence>
<comment type="similarity">
    <text evidence="12 13">Belongs to the TonB-dependent receptor family.</text>
</comment>
<dbReference type="SUPFAM" id="SSF56935">
    <property type="entry name" value="Porins"/>
    <property type="match status" value="1"/>
</dbReference>
<dbReference type="PANTHER" id="PTHR32552:SF68">
    <property type="entry name" value="FERRICHROME OUTER MEMBRANE TRANSPORTER_PHAGE RECEPTOR"/>
    <property type="match status" value="1"/>
</dbReference>
<evidence type="ECO:0000256" key="12">
    <source>
        <dbReference type="PROSITE-ProRule" id="PRU01360"/>
    </source>
</evidence>
<keyword evidence="7" id="KW-0408">Iron</keyword>
<protein>
    <submittedName>
        <fullName evidence="16">TonB-dependent receptor</fullName>
    </submittedName>
</protein>
<keyword evidence="9 13" id="KW-0798">TonB box</keyword>
<dbReference type="Gene3D" id="2.40.170.20">
    <property type="entry name" value="TonB-dependent receptor, beta-barrel domain"/>
    <property type="match status" value="1"/>
</dbReference>
<dbReference type="PROSITE" id="PS52016">
    <property type="entry name" value="TONB_DEPENDENT_REC_3"/>
    <property type="match status" value="1"/>
</dbReference>
<evidence type="ECO:0000256" key="1">
    <source>
        <dbReference type="ARBA" id="ARBA00004571"/>
    </source>
</evidence>
<evidence type="ECO:0000256" key="9">
    <source>
        <dbReference type="ARBA" id="ARBA00023077"/>
    </source>
</evidence>
<dbReference type="Proteomes" id="UP000441333">
    <property type="component" value="Unassembled WGS sequence"/>
</dbReference>
<comment type="caution">
    <text evidence="16">The sequence shown here is derived from an EMBL/GenBank/DDBJ whole genome shotgun (WGS) entry which is preliminary data.</text>
</comment>
<comment type="subcellular location">
    <subcellularLocation>
        <location evidence="1 12">Cell outer membrane</location>
        <topology evidence="1 12">Multi-pass membrane protein</topology>
    </subcellularLocation>
</comment>
<keyword evidence="17" id="KW-1185">Reference proteome</keyword>
<keyword evidence="16" id="KW-0675">Receptor</keyword>
<keyword evidence="2 12" id="KW-0813">Transport</keyword>
<evidence type="ECO:0000256" key="4">
    <source>
        <dbReference type="ARBA" id="ARBA00022496"/>
    </source>
</evidence>
<feature type="domain" description="TonB-dependent receptor-like beta-barrel" evidence="14">
    <location>
        <begin position="304"/>
        <end position="728"/>
    </location>
</feature>
<dbReference type="Pfam" id="PF00593">
    <property type="entry name" value="TonB_dep_Rec_b-barrel"/>
    <property type="match status" value="1"/>
</dbReference>
<accession>A0A6N6MC59</accession>
<evidence type="ECO:0000256" key="13">
    <source>
        <dbReference type="RuleBase" id="RU003357"/>
    </source>
</evidence>
<reference evidence="16 17" key="1">
    <citation type="submission" date="2019-09" db="EMBL/GenBank/DDBJ databases">
        <authorList>
            <person name="Cao W.R."/>
        </authorList>
    </citation>
    <scope>NUCLEOTIDE SEQUENCE [LARGE SCALE GENOMIC DNA]</scope>
    <source>
        <strain evidence="16 17">B1N29</strain>
    </source>
</reference>
<proteinExistence type="inferred from homology"/>
<evidence type="ECO:0000256" key="11">
    <source>
        <dbReference type="ARBA" id="ARBA00023237"/>
    </source>
</evidence>
<sequence length="771" mass="86844">MVLRPTLNINLLLLKATLLFWLVTCCYTLSAQTVRGYVENQQGLGVAEVSLLLDSTLIAKTDILGVFRLPDSLIAPIQLVLKHPNYETKTVRLSTRHTIIQLLPLENRQQLNTVVISSIFQKESQVIIPTTKISSKKIEAYSPVNLVSALNEIPGVYIQSGALNTNRMVIRGVGSRTLYGTNKIRAYFNGIPITNGAGETSIDAFDPEDIANIEVVKGPKATPYGSNLGGTLMLNTKQATVGETHFSNNFTMGSFGLLKNRITFGTAEEKFNLHLNYDHLESDGFRDNSAYRRNAVLLNTNYKFNEKNELGLLINYTNYFAQIASSISQSDFEEDPSQAAYTWEAAQGYEDNDQILIGLNYTHRFTNRFSNTTSVFYSYLDHYEPRPFNILDEYTNGYGARTLFVQDFEFLDDTSSLSFGAELYADEYRWKTLENLYELQPGNGSVEGDLLSDNLEKRHSLNLFATTTLVLTEALKVQLGLNMNKTSFSFLDYYHVAEDNASADRDFDPILAPNVNVLYQFTPNLEVYANFSGGYNFPSIEETLTPEGLINPDLGPETGYNYELGSELYIFQKRLRMQVSAYLLDIDNLLVANRVGEDQYIGRNAGKTEHKGVEFSMSYTQEFNNNLMLQPYLNAEITDHRFIDFVDGNSNYSGNELTGVPDHKVNGGLQFGLNHVSFDTNMLYVGDMPMNDANTLYSDPYTVFNVKFAYKNKLSERFNVEVNAGINNFTDETYAASILINAVGFGDSEPRYYYPGAPRNWFGGIKIRYEL</sequence>
<keyword evidence="4" id="KW-0410">Iron transport</keyword>
<evidence type="ECO:0000256" key="8">
    <source>
        <dbReference type="ARBA" id="ARBA00023065"/>
    </source>
</evidence>
<dbReference type="PANTHER" id="PTHR32552">
    <property type="entry name" value="FERRICHROME IRON RECEPTOR-RELATED"/>
    <property type="match status" value="1"/>
</dbReference>
<evidence type="ECO:0000313" key="16">
    <source>
        <dbReference type="EMBL" id="KAB1068206.1"/>
    </source>
</evidence>
<keyword evidence="6" id="KW-0732">Signal</keyword>
<evidence type="ECO:0000259" key="15">
    <source>
        <dbReference type="Pfam" id="PF07715"/>
    </source>
</evidence>
<dbReference type="InterPro" id="IPR012910">
    <property type="entry name" value="Plug_dom"/>
</dbReference>
<dbReference type="InterPro" id="IPR036942">
    <property type="entry name" value="Beta-barrel_TonB_sf"/>
</dbReference>
<name>A0A6N6MC59_9FLAO</name>
<keyword evidence="3 12" id="KW-1134">Transmembrane beta strand</keyword>
<dbReference type="Pfam" id="PF07715">
    <property type="entry name" value="Plug"/>
    <property type="match status" value="1"/>
</dbReference>
<dbReference type="AlphaFoldDB" id="A0A6N6MC59"/>
<evidence type="ECO:0000256" key="10">
    <source>
        <dbReference type="ARBA" id="ARBA00023136"/>
    </source>
</evidence>
<organism evidence="16 17">
    <name type="scientific">Pseudotamlana haliotis</name>
    <dbReference type="NCBI Taxonomy" id="2614804"/>
    <lineage>
        <taxon>Bacteria</taxon>
        <taxon>Pseudomonadati</taxon>
        <taxon>Bacteroidota</taxon>
        <taxon>Flavobacteriia</taxon>
        <taxon>Flavobacteriales</taxon>
        <taxon>Flavobacteriaceae</taxon>
        <taxon>Pseudotamlana</taxon>
    </lineage>
</organism>
<dbReference type="Gene3D" id="2.170.130.10">
    <property type="entry name" value="TonB-dependent receptor, plug domain"/>
    <property type="match status" value="1"/>
</dbReference>
<keyword evidence="8" id="KW-0406">Ion transport</keyword>
<evidence type="ECO:0000256" key="6">
    <source>
        <dbReference type="ARBA" id="ARBA00022729"/>
    </source>
</evidence>
<keyword evidence="10 12" id="KW-0472">Membrane</keyword>
<dbReference type="InterPro" id="IPR000531">
    <property type="entry name" value="Beta-barrel_TonB"/>
</dbReference>
<evidence type="ECO:0000313" key="17">
    <source>
        <dbReference type="Proteomes" id="UP000441333"/>
    </source>
</evidence>
<dbReference type="GO" id="GO:0009279">
    <property type="term" value="C:cell outer membrane"/>
    <property type="evidence" value="ECO:0007669"/>
    <property type="project" value="UniProtKB-SubCell"/>
</dbReference>